<sequence length="246" mass="26616">MLRTTRRTAAVLLFALTTLSACTRQAATSPAPGTASPEPPVAAAPDPQADLVVVVGERVALDDIQDPDSLGGGYRARYRVLERFHGRQEGPMVDFEFYQHLGEPHLLGFSHALLFLRRDGDRLSEVAHYPVFAARGGGWAGCAPASEMEARRRKDRARAVPGVFAGEATYTEWVAPNPSAYPAEHFRISENRIRCLTGTPAQELYALNKHILETGVGPNSLTPEQVEAITVPVVQPAAPAQQPDEG</sequence>
<dbReference type="PROSITE" id="PS51257">
    <property type="entry name" value="PROKAR_LIPOPROTEIN"/>
    <property type="match status" value="1"/>
</dbReference>
<gene>
    <name evidence="2" type="ORF">ABU614_00500</name>
</gene>
<reference evidence="2" key="1">
    <citation type="submission" date="2024-06" db="EMBL/GenBank/DDBJ databases">
        <authorList>
            <person name="Li S."/>
        </authorList>
    </citation>
    <scope>NUCLEOTIDE SEQUENCE</scope>
    <source>
        <strain evidence="2">SR10</strain>
    </source>
</reference>
<evidence type="ECO:0000313" key="2">
    <source>
        <dbReference type="EMBL" id="XCO75318.1"/>
    </source>
</evidence>
<organism evidence="2">
    <name type="scientific">Lysobacter firmicutimachus</name>
    <dbReference type="NCBI Taxonomy" id="1792846"/>
    <lineage>
        <taxon>Bacteria</taxon>
        <taxon>Pseudomonadati</taxon>
        <taxon>Pseudomonadota</taxon>
        <taxon>Gammaproteobacteria</taxon>
        <taxon>Lysobacterales</taxon>
        <taxon>Lysobacteraceae</taxon>
        <taxon>Lysobacter</taxon>
    </lineage>
</organism>
<dbReference type="RefSeq" id="WP_363798226.1">
    <property type="nucleotide sequence ID" value="NZ_CP159925.1"/>
</dbReference>
<name>A0AAU8MW04_9GAMM</name>
<evidence type="ECO:0000256" key="1">
    <source>
        <dbReference type="SAM" id="SignalP"/>
    </source>
</evidence>
<keyword evidence="1" id="KW-0732">Signal</keyword>
<proteinExistence type="predicted"/>
<accession>A0AAU8MW04</accession>
<feature type="signal peptide" evidence="1">
    <location>
        <begin position="1"/>
        <end position="26"/>
    </location>
</feature>
<dbReference type="AlphaFoldDB" id="A0AAU8MW04"/>
<evidence type="ECO:0008006" key="3">
    <source>
        <dbReference type="Google" id="ProtNLM"/>
    </source>
</evidence>
<feature type="chain" id="PRO_5043448392" description="Lipoprotein" evidence="1">
    <location>
        <begin position="27"/>
        <end position="246"/>
    </location>
</feature>
<protein>
    <recommendedName>
        <fullName evidence="3">Lipoprotein</fullName>
    </recommendedName>
</protein>
<dbReference type="EMBL" id="CP159925">
    <property type="protein sequence ID" value="XCO75318.1"/>
    <property type="molecule type" value="Genomic_DNA"/>
</dbReference>